<keyword evidence="2" id="KW-1185">Reference proteome</keyword>
<sequence>MQLLPEQRSRRGFSGSALATRLSSKELRKQLTNWLLLQPYQKKPGLRQIVLRQSEQNTVTDSEIIGLKTSCAWTVFNGFAQALQSL</sequence>
<accession>A0ABS9ZQ06</accession>
<comment type="caution">
    <text evidence="1">The sequence shown here is derived from an EMBL/GenBank/DDBJ whole genome shotgun (WGS) entry which is preliminary data.</text>
</comment>
<dbReference type="RefSeq" id="WP_243248815.1">
    <property type="nucleotide sequence ID" value="NZ_LOHG01000026.1"/>
</dbReference>
<organism evidence="1 2">
    <name type="scientific">Pseudomonas maioricensis</name>
    <dbReference type="NCBI Taxonomy" id="1766623"/>
    <lineage>
        <taxon>Bacteria</taxon>
        <taxon>Pseudomonadati</taxon>
        <taxon>Pseudomonadota</taxon>
        <taxon>Gammaproteobacteria</taxon>
        <taxon>Pseudomonadales</taxon>
        <taxon>Pseudomonadaceae</taxon>
        <taxon>Pseudomonas</taxon>
    </lineage>
</organism>
<name>A0ABS9ZQ06_9PSED</name>
<evidence type="ECO:0000313" key="1">
    <source>
        <dbReference type="EMBL" id="MCI8212654.1"/>
    </source>
</evidence>
<proteinExistence type="predicted"/>
<dbReference type="EMBL" id="LOHG01000026">
    <property type="protein sequence ID" value="MCI8212654.1"/>
    <property type="molecule type" value="Genomic_DNA"/>
</dbReference>
<evidence type="ECO:0000313" key="2">
    <source>
        <dbReference type="Proteomes" id="UP001320513"/>
    </source>
</evidence>
<gene>
    <name evidence="1" type="ORF">AUC61_24280</name>
</gene>
<reference evidence="1 2" key="1">
    <citation type="submission" date="2015-12" db="EMBL/GenBank/DDBJ databases">
        <title>Phylogenomics in the description of a new species in the Pseudomonas syringae group.</title>
        <authorList>
            <person name="Busquets A."/>
            <person name="Gomila M."/>
            <person name="Beiki F."/>
            <person name="Rahimian H."/>
            <person name="Mulet M."/>
            <person name="Sanchez D."/>
            <person name="Garcia-Valdes E."/>
            <person name="Lalucat J."/>
        </authorList>
    </citation>
    <scope>NUCLEOTIDE SEQUENCE [LARGE SCALE GENOMIC DNA]</scope>
    <source>
        <strain evidence="1 2">S25</strain>
    </source>
</reference>
<protein>
    <submittedName>
        <fullName evidence="1">Uncharacterized protein</fullName>
    </submittedName>
</protein>
<dbReference type="Proteomes" id="UP001320513">
    <property type="component" value="Unassembled WGS sequence"/>
</dbReference>